<keyword evidence="2" id="KW-1185">Reference proteome</keyword>
<organism evidence="1 2">
    <name type="scientific">Stephania japonica</name>
    <dbReference type="NCBI Taxonomy" id="461633"/>
    <lineage>
        <taxon>Eukaryota</taxon>
        <taxon>Viridiplantae</taxon>
        <taxon>Streptophyta</taxon>
        <taxon>Embryophyta</taxon>
        <taxon>Tracheophyta</taxon>
        <taxon>Spermatophyta</taxon>
        <taxon>Magnoliopsida</taxon>
        <taxon>Ranunculales</taxon>
        <taxon>Menispermaceae</taxon>
        <taxon>Menispermoideae</taxon>
        <taxon>Cissampelideae</taxon>
        <taxon>Stephania</taxon>
    </lineage>
</organism>
<comment type="caution">
    <text evidence="1">The sequence shown here is derived from an EMBL/GenBank/DDBJ whole genome shotgun (WGS) entry which is preliminary data.</text>
</comment>
<dbReference type="EMBL" id="JBBNAE010000004">
    <property type="protein sequence ID" value="KAK9130165.1"/>
    <property type="molecule type" value="Genomic_DNA"/>
</dbReference>
<proteinExistence type="predicted"/>
<protein>
    <submittedName>
        <fullName evidence="1">Uncharacterized protein</fullName>
    </submittedName>
</protein>
<accession>A0AAP0P6M6</accession>
<name>A0AAP0P6M6_9MAGN</name>
<evidence type="ECO:0000313" key="2">
    <source>
        <dbReference type="Proteomes" id="UP001417504"/>
    </source>
</evidence>
<dbReference type="Proteomes" id="UP001417504">
    <property type="component" value="Unassembled WGS sequence"/>
</dbReference>
<gene>
    <name evidence="1" type="ORF">Sjap_010652</name>
</gene>
<dbReference type="AlphaFoldDB" id="A0AAP0P6M6"/>
<evidence type="ECO:0000313" key="1">
    <source>
        <dbReference type="EMBL" id="KAK9130165.1"/>
    </source>
</evidence>
<reference evidence="1 2" key="1">
    <citation type="submission" date="2024-01" db="EMBL/GenBank/DDBJ databases">
        <title>Genome assemblies of Stephania.</title>
        <authorList>
            <person name="Yang L."/>
        </authorList>
    </citation>
    <scope>NUCLEOTIDE SEQUENCE [LARGE SCALE GENOMIC DNA]</scope>
    <source>
        <strain evidence="1">QJT</strain>
        <tissue evidence="1">Leaf</tissue>
    </source>
</reference>
<sequence length="63" mass="6972">MILRKDSSFGSRHYHVINETPIAFFFNCIQHSYGEALVQSGQIAAAPEESMSGPLVEDNSTNK</sequence>